<dbReference type="PANTHER" id="PTHR38340">
    <property type="entry name" value="S-LAYER PROTEIN"/>
    <property type="match status" value="1"/>
</dbReference>
<dbReference type="Gene3D" id="2.150.10.10">
    <property type="entry name" value="Serralysin-like metalloprotease, C-terminal"/>
    <property type="match status" value="10"/>
</dbReference>
<comment type="subcellular location">
    <subcellularLocation>
        <location evidence="1">Secreted</location>
    </subcellularLocation>
</comment>
<dbReference type="InterPro" id="IPR050557">
    <property type="entry name" value="RTX_toxin/Mannuronan_C5-epim"/>
</dbReference>
<dbReference type="Pfam" id="PF00353">
    <property type="entry name" value="HemolysinCabind"/>
    <property type="match status" value="19"/>
</dbReference>
<evidence type="ECO:0000256" key="2">
    <source>
        <dbReference type="ARBA" id="ARBA00022525"/>
    </source>
</evidence>
<dbReference type="PANTHER" id="PTHR38340:SF1">
    <property type="entry name" value="S-LAYER PROTEIN"/>
    <property type="match status" value="1"/>
</dbReference>
<evidence type="ECO:0000313" key="4">
    <source>
        <dbReference type="EMBL" id="MBK7674882.1"/>
    </source>
</evidence>
<proteinExistence type="predicted"/>
<feature type="region of interest" description="Disordered" evidence="3">
    <location>
        <begin position="77"/>
        <end position="107"/>
    </location>
</feature>
<dbReference type="InterPro" id="IPR011049">
    <property type="entry name" value="Serralysin-like_metalloprot_C"/>
</dbReference>
<feature type="region of interest" description="Disordered" evidence="3">
    <location>
        <begin position="2310"/>
        <end position="2351"/>
    </location>
</feature>
<protein>
    <recommendedName>
        <fullName evidence="6">Calcium-binding protein</fullName>
    </recommendedName>
</protein>
<feature type="compositionally biased region" description="Polar residues" evidence="3">
    <location>
        <begin position="2324"/>
        <end position="2335"/>
    </location>
</feature>
<accession>A0A935PYY1</accession>
<feature type="region of interest" description="Disordered" evidence="3">
    <location>
        <begin position="1"/>
        <end position="24"/>
    </location>
</feature>
<evidence type="ECO:0008006" key="6">
    <source>
        <dbReference type="Google" id="ProtNLM"/>
    </source>
</evidence>
<name>A0A935PYY1_9PROT</name>
<dbReference type="EMBL" id="JADJMH010000006">
    <property type="protein sequence ID" value="MBK7674882.1"/>
    <property type="molecule type" value="Genomic_DNA"/>
</dbReference>
<dbReference type="PRINTS" id="PR00313">
    <property type="entry name" value="CABNDNGRPT"/>
</dbReference>
<evidence type="ECO:0000313" key="5">
    <source>
        <dbReference type="Proteomes" id="UP000697998"/>
    </source>
</evidence>
<reference evidence="4 5" key="1">
    <citation type="submission" date="2020-10" db="EMBL/GenBank/DDBJ databases">
        <title>Connecting structure to function with the recovery of over 1000 high-quality activated sludge metagenome-assembled genomes encoding full-length rRNA genes using long-read sequencing.</title>
        <authorList>
            <person name="Singleton C.M."/>
            <person name="Petriglieri F."/>
            <person name="Kristensen J.M."/>
            <person name="Kirkegaard R.H."/>
            <person name="Michaelsen T.Y."/>
            <person name="Andersen M.H."/>
            <person name="Karst S.M."/>
            <person name="Dueholm M.S."/>
            <person name="Nielsen P.H."/>
            <person name="Albertsen M."/>
        </authorList>
    </citation>
    <scope>NUCLEOTIDE SEQUENCE [LARGE SCALE GENOMIC DNA]</scope>
    <source>
        <strain evidence="4">EsbW_18-Q3-R4-48_BATAC.285</strain>
    </source>
</reference>
<dbReference type="Proteomes" id="UP000697998">
    <property type="component" value="Unassembled WGS sequence"/>
</dbReference>
<evidence type="ECO:0000256" key="3">
    <source>
        <dbReference type="SAM" id="MobiDB-lite"/>
    </source>
</evidence>
<evidence type="ECO:0000256" key="1">
    <source>
        <dbReference type="ARBA" id="ARBA00004613"/>
    </source>
</evidence>
<dbReference type="InterPro" id="IPR001343">
    <property type="entry name" value="Hemolysn_Ca-bd"/>
</dbReference>
<dbReference type="GO" id="GO:0005576">
    <property type="term" value="C:extracellular region"/>
    <property type="evidence" value="ECO:0007669"/>
    <property type="project" value="UniProtKB-SubCell"/>
</dbReference>
<feature type="compositionally biased region" description="Basic and acidic residues" evidence="3">
    <location>
        <begin position="1"/>
        <end position="11"/>
    </location>
</feature>
<dbReference type="GO" id="GO:0005509">
    <property type="term" value="F:calcium ion binding"/>
    <property type="evidence" value="ECO:0007669"/>
    <property type="project" value="InterPro"/>
</dbReference>
<dbReference type="InterPro" id="IPR018511">
    <property type="entry name" value="Hemolysin-typ_Ca-bd_CS"/>
</dbReference>
<sequence length="2454" mass="248660">MLGKPRGDHVRLLGGTGNDTLDGGADSDTASYAGAIAGVSVTLATPGVQQNTGGAGLDTLISIEHLIGSDFNDSMTGDSGANKLEGRAGDDTLQGGAGNDTLDGSTGSDWLDGGMGNDLLLGGAGNDNYVVDVVADLISEGIEKGTDNVQVRFSVAGTFDLSRNVENANIDNDTVGVNLTGNALDNTLTGNARANTLNGLEGNDRLSGLADNDTLNGGGGNDTLDGGAGSDTASYAGVLYGGVVFGGAVYGVSVTLTTPGVQQNTGGAGFDTLIGIEHLIGSAFSDTLTGDAGDNALQADAGDDTLQGADGDDTLDGGAGKDTASYAGASAAVSVTLAVPGVQQNTGGAGLDMLIGIEHLVGSDFNDSMSCDSGANKLEGLGGNDTLIGNGGADVFYGGTGEDSFVVNTSNVAALKAGVISGEFARIDGGSGIDTITISGSGLSLDLTAIDNQSADTPSRIESIERIDLTGSGNNTLTLSLSDVLDMTGMNSFNNATGWKDGTYDLAAGGANGANPEQRHQLVIVGDAGDTILIRDADSTVKLSDAANWTNAGTVSKGGQSYTVYNHRNALAQILIGDAPGPDTKDLKITFMNPDTEWVSDGAKSWFSSGDLLVGLTKSAGLTLLRLSGGTYQVTDSVFSARHVTATEVIDLHDRPLFHGDISLSLKDPKGTIGADTQLFKLAGLDTQLSAMHLVSDGLRLTTDFDLAQLFTSTFGLTGETVVITKDGPKFGTGATLDLAKYLSGPDGPRSLTLLDKIGITSKSLQLGYDAFDDRLFVKGDVQLIDNAIFQKDPKSKPILSLSEADIGIKDGEGYGKGEISVMDLGSKGGWGINDLKFTFDSEANKYTGSGELQLPGIKGIKGLGALAGKVELVTDPKFTVDGLFIEGKLDSPGLPIGPTGAFLRMLGGGASNWASMTDPVVWKGAVGLGFMDLGGFDQVMKLRLETETDFQTKASGSLKGGILIDDSDIFGVDVNPNSDAPLQFAGAGTLDWSKQTASLSVSMNVGKGAKFLGIGSEKGIITASAMIESSTATIPIVTAKGSATFTVPAKWVQIGDKWKLTDDKWELTGDFRLKYSVDGVRNDYVAAWSEVDNPLYKYLPFLKQKLTFGIRVDIDGDLGLDDIHPFGASEVPLYKSWIIDDTVGDLTVFVAWENAAASPVVTRVVVYDDLAKTHVREIIEEADYISHGIAIIDEWSGAAGKVIYIAAPEAGVWDVEVMNPDGLGEITYRATTTLEENSLTVGQARADGTLISMAYLVEDAITGSELVVYADTDNSGFDGTPIGEVRVRGSGGTYTWNSAGFTPGQYWLYAVLDDGRHVPLFDYADNPIQVTAQLVGTSGDDRMTGTPDGDVSMQGLAGNDALDGRFGDDVLLGGTGNDTLDGNAGHDTLDGGAGDDLLIGGSGDDRLAGGPGDDVYGVGETDDVVVEAAAGGVDRVETDLATYTLGAEVEHLSYTGDSDFSGAGQALNNSLTGAAGSDTLAGNAGNDTLTGNAGNDRLDGGLGNDSLIGGLDNDTLDGGAGVDTLIGGIGDDSYVVDVPGDVITENPGEGIDQVHVLFAAAGTFTLAASVDHASVGNATPGINLNGNALDNNLTGNATANILGGLDGNDRLDGGLGNDSLLGGAGDDFLNAGSGVDTVDGGTGNDTLAGVIGNFADYARARVNETDTRLQNLATNEDIILRSIEHVGFADGQKSIGEVWNNVIDNLSNSWAGTPGNDSIDGLAGSDTLSGEAGDDTLIGNGGNDRLIGGTGNDSLVGGLGDDVYLVTDAGDNVVEAPAGGTDHVDTDLTAYTLGADVENLTYTGDSDFSGHGQALNNSLTGAAGSDRLAGLAGNDTLTSHAGNDTLDGGTGDDSLLAGQGNDLLDGGLGSDTLLGGTGNDVYQLDALADVVIENAGEGLDQVVIALEASGTYTLPANVEFALMAGATAGNVIGNGEDNAIAGSTLANSLAGLAGNDQLYGLAGNDTLDGGIGNDYLEGDTGNDSLLAGSGNDTLHAGTGVDVADGGADTDTLVVIANFADYTRIRPNATDTQLVNAVTGEDITFRNVESVTFLDGTRSLADVQLNIVSAYNDPIVGTPGNDLLDGQAGNDRLASLAGDDTLLGGTGADLLVGGFGNDDLQGGDGIDTLSGGAGNDLLDGGAGSDTYQFAIGGGDDVINQNDPLAGSLDTVELASPIGDLSTGETTLTRDPHSDDDLVITVTSGPAGAAVVDHLVVDDFFSNDLVNLGGAIDQIRFLSNGSVLTQAQILAELLKGTSGDDWLRGYANTSDSIAGGAGNDTLGGAAGNDTLSGGLGNDSLSGDAGADLLDGGASDDQVSGGDGNDTLSGSGGNDTISGGAGDDTLSGGDGADRLSGGDGANRFVFDTADALVHADLITDFVSGVDRIALKASVFTGLGAVGATVGLGDYLFYDSVTGNLAYDTDGVGVGADAVIFAILGTDSHPATLGVDFLIVG</sequence>
<dbReference type="SUPFAM" id="SSF51120">
    <property type="entry name" value="beta-Roll"/>
    <property type="match status" value="13"/>
</dbReference>
<gene>
    <name evidence="4" type="ORF">IPJ27_08980</name>
</gene>
<keyword evidence="2" id="KW-0964">Secreted</keyword>
<dbReference type="PROSITE" id="PS00330">
    <property type="entry name" value="HEMOLYSIN_CALCIUM"/>
    <property type="match status" value="21"/>
</dbReference>
<comment type="caution">
    <text evidence="4">The sequence shown here is derived from an EMBL/GenBank/DDBJ whole genome shotgun (WGS) entry which is preliminary data.</text>
</comment>
<organism evidence="4 5">
    <name type="scientific">Candidatus Accumulibacter proximus</name>
    <dbReference type="NCBI Taxonomy" id="2954385"/>
    <lineage>
        <taxon>Bacteria</taxon>
        <taxon>Pseudomonadati</taxon>
        <taxon>Pseudomonadota</taxon>
        <taxon>Betaproteobacteria</taxon>
        <taxon>Candidatus Accumulibacter</taxon>
    </lineage>
</organism>